<dbReference type="Gene3D" id="2.40.10.120">
    <property type="match status" value="1"/>
</dbReference>
<organism evidence="6 7">
    <name type="scientific">Rubripirellula tenax</name>
    <dbReference type="NCBI Taxonomy" id="2528015"/>
    <lineage>
        <taxon>Bacteria</taxon>
        <taxon>Pseudomonadati</taxon>
        <taxon>Planctomycetota</taxon>
        <taxon>Planctomycetia</taxon>
        <taxon>Pirellulales</taxon>
        <taxon>Pirellulaceae</taxon>
        <taxon>Rubripirellula</taxon>
    </lineage>
</organism>
<accession>A0A5C6EFV7</accession>
<dbReference type="PANTHER" id="PTHR22939">
    <property type="entry name" value="SERINE PROTEASE FAMILY S1C HTRA-RELATED"/>
    <property type="match status" value="1"/>
</dbReference>
<gene>
    <name evidence="6" type="primary">hhoA</name>
    <name evidence="6" type="ORF">Poly51_52800</name>
</gene>
<proteinExistence type="inferred from homology"/>
<dbReference type="PANTHER" id="PTHR22939:SF129">
    <property type="entry name" value="SERINE PROTEASE HTRA2, MITOCHONDRIAL"/>
    <property type="match status" value="1"/>
</dbReference>
<feature type="region of interest" description="Disordered" evidence="4">
    <location>
        <begin position="1"/>
        <end position="23"/>
    </location>
</feature>
<name>A0A5C6EFV7_9BACT</name>
<feature type="domain" description="PDZ" evidence="5">
    <location>
        <begin position="344"/>
        <end position="414"/>
    </location>
</feature>
<dbReference type="Proteomes" id="UP000318288">
    <property type="component" value="Unassembled WGS sequence"/>
</dbReference>
<keyword evidence="7" id="KW-1185">Reference proteome</keyword>
<dbReference type="InterPro" id="IPR001940">
    <property type="entry name" value="Peptidase_S1C"/>
</dbReference>
<comment type="similarity">
    <text evidence="1">Belongs to the peptidase S1C family.</text>
</comment>
<comment type="caution">
    <text evidence="6">The sequence shown here is derived from an EMBL/GenBank/DDBJ whole genome shotgun (WGS) entry which is preliminary data.</text>
</comment>
<evidence type="ECO:0000256" key="2">
    <source>
        <dbReference type="ARBA" id="ARBA00022670"/>
    </source>
</evidence>
<dbReference type="SMART" id="SM00228">
    <property type="entry name" value="PDZ"/>
    <property type="match status" value="1"/>
</dbReference>
<dbReference type="Pfam" id="PF13180">
    <property type="entry name" value="PDZ_2"/>
    <property type="match status" value="1"/>
</dbReference>
<evidence type="ECO:0000256" key="1">
    <source>
        <dbReference type="ARBA" id="ARBA00010541"/>
    </source>
</evidence>
<keyword evidence="2 6" id="KW-0645">Protease</keyword>
<dbReference type="InterPro" id="IPR001478">
    <property type="entry name" value="PDZ"/>
</dbReference>
<dbReference type="InterPro" id="IPR009003">
    <property type="entry name" value="Peptidase_S1_PA"/>
</dbReference>
<dbReference type="Gene3D" id="2.30.42.10">
    <property type="match status" value="1"/>
</dbReference>
<feature type="compositionally biased region" description="Polar residues" evidence="4">
    <location>
        <begin position="10"/>
        <end position="20"/>
    </location>
</feature>
<dbReference type="SUPFAM" id="SSF50156">
    <property type="entry name" value="PDZ domain-like"/>
    <property type="match status" value="1"/>
</dbReference>
<dbReference type="GO" id="GO:0006508">
    <property type="term" value="P:proteolysis"/>
    <property type="evidence" value="ECO:0007669"/>
    <property type="project" value="UniProtKB-KW"/>
</dbReference>
<dbReference type="EMBL" id="SJPW01000007">
    <property type="protein sequence ID" value="TWU47480.1"/>
    <property type="molecule type" value="Genomic_DNA"/>
</dbReference>
<dbReference type="GO" id="GO:0004252">
    <property type="term" value="F:serine-type endopeptidase activity"/>
    <property type="evidence" value="ECO:0007669"/>
    <property type="project" value="InterPro"/>
</dbReference>
<evidence type="ECO:0000313" key="7">
    <source>
        <dbReference type="Proteomes" id="UP000318288"/>
    </source>
</evidence>
<protein>
    <submittedName>
        <fullName evidence="6">Putative serine protease HhoA</fullName>
    </submittedName>
</protein>
<dbReference type="PRINTS" id="PR00834">
    <property type="entry name" value="PROTEASES2C"/>
</dbReference>
<evidence type="ECO:0000256" key="4">
    <source>
        <dbReference type="SAM" id="MobiDB-lite"/>
    </source>
</evidence>
<dbReference type="InterPro" id="IPR036034">
    <property type="entry name" value="PDZ_sf"/>
</dbReference>
<dbReference type="SUPFAM" id="SSF50494">
    <property type="entry name" value="Trypsin-like serine proteases"/>
    <property type="match status" value="1"/>
</dbReference>
<reference evidence="6 7" key="1">
    <citation type="submission" date="2019-02" db="EMBL/GenBank/DDBJ databases">
        <title>Deep-cultivation of Planctomycetes and their phenomic and genomic characterization uncovers novel biology.</title>
        <authorList>
            <person name="Wiegand S."/>
            <person name="Jogler M."/>
            <person name="Boedeker C."/>
            <person name="Pinto D."/>
            <person name="Vollmers J."/>
            <person name="Rivas-Marin E."/>
            <person name="Kohn T."/>
            <person name="Peeters S.H."/>
            <person name="Heuer A."/>
            <person name="Rast P."/>
            <person name="Oberbeckmann S."/>
            <person name="Bunk B."/>
            <person name="Jeske O."/>
            <person name="Meyerdierks A."/>
            <person name="Storesund J.E."/>
            <person name="Kallscheuer N."/>
            <person name="Luecker S."/>
            <person name="Lage O.M."/>
            <person name="Pohl T."/>
            <person name="Merkel B.J."/>
            <person name="Hornburger P."/>
            <person name="Mueller R.-W."/>
            <person name="Bruemmer F."/>
            <person name="Labrenz M."/>
            <person name="Spormann A.M."/>
            <person name="Op Den Camp H."/>
            <person name="Overmann J."/>
            <person name="Amann R."/>
            <person name="Jetten M.S.M."/>
            <person name="Mascher T."/>
            <person name="Medema M.H."/>
            <person name="Devos D.P."/>
            <person name="Kaster A.-K."/>
            <person name="Ovreas L."/>
            <person name="Rohde M."/>
            <person name="Galperin M.Y."/>
            <person name="Jogler C."/>
        </authorList>
    </citation>
    <scope>NUCLEOTIDE SEQUENCE [LARGE SCALE GENOMIC DNA]</scope>
    <source>
        <strain evidence="6 7">Poly51</strain>
    </source>
</reference>
<evidence type="ECO:0000256" key="3">
    <source>
        <dbReference type="ARBA" id="ARBA00022801"/>
    </source>
</evidence>
<evidence type="ECO:0000313" key="6">
    <source>
        <dbReference type="EMBL" id="TWU47480.1"/>
    </source>
</evidence>
<dbReference type="AlphaFoldDB" id="A0A5C6EFV7"/>
<sequence>MRLRTRLESTLKSATDSRSATGKRPYGRAFVLSHTIHFARRVTGRGLAVAMLTTSLTFTAIPTMAQPPAILDSYPPGYIPPTYVPQTSIPSNVGSTSPAAPPITSEPEVLRVSTDGTLVSVPGVLQDLLRYGGVPSSVSQLRLMESQQARVAQVAATCTVSVQIGPAQGCGVIITESGFILTAAHVAMRPGKIALVTLSDGRTVRAKTLGMDRSVDAGLMKIESNQNGGRPWPHASLGTSDDLVAGMWCIATGHPGGYDADRGPVTRVGRILRVREGAIETDCALIGGDSGGPLFDISGRLVAVHSRIGNDVAENLHVPVDYYGKSWDRMRDGDAWGFLPGFQPRLGVVGKPKTSQAIVETVRTGSPAEDAGIKEGDIIEQFGEVVIRDFESLQAAVADTMPGERVSVWLSRAGSRMRLNVEVGRSE</sequence>
<evidence type="ECO:0000259" key="5">
    <source>
        <dbReference type="SMART" id="SM00228"/>
    </source>
</evidence>
<keyword evidence="3" id="KW-0378">Hydrolase</keyword>
<dbReference type="Pfam" id="PF13365">
    <property type="entry name" value="Trypsin_2"/>
    <property type="match status" value="1"/>
</dbReference>